<dbReference type="GO" id="GO:0016020">
    <property type="term" value="C:membrane"/>
    <property type="evidence" value="ECO:0007669"/>
    <property type="project" value="UniProtKB-SubCell"/>
</dbReference>
<evidence type="ECO:0000313" key="7">
    <source>
        <dbReference type="Proteomes" id="UP000825935"/>
    </source>
</evidence>
<name>A0A8T2UMH6_CERRI</name>
<protein>
    <submittedName>
        <fullName evidence="6">Uncharacterized protein</fullName>
    </submittedName>
</protein>
<comment type="subcellular location">
    <subcellularLocation>
        <location evidence="1">Membrane</location>
        <topology evidence="1">Single-pass type II membrane protein</topology>
    </subcellularLocation>
</comment>
<dbReference type="AlphaFoldDB" id="A0A8T2UMH6"/>
<evidence type="ECO:0000313" key="6">
    <source>
        <dbReference type="EMBL" id="KAH7434715.1"/>
    </source>
</evidence>
<dbReference type="OMA" id="DINSACI"/>
<dbReference type="OrthoDB" id="2019572at2759"/>
<dbReference type="GO" id="GO:0015020">
    <property type="term" value="F:glucuronosyltransferase activity"/>
    <property type="evidence" value="ECO:0007669"/>
    <property type="project" value="InterPro"/>
</dbReference>
<evidence type="ECO:0000256" key="2">
    <source>
        <dbReference type="ARBA" id="ARBA00022676"/>
    </source>
</evidence>
<keyword evidence="5" id="KW-0325">Glycoprotein</keyword>
<keyword evidence="7" id="KW-1185">Reference proteome</keyword>
<evidence type="ECO:0000256" key="1">
    <source>
        <dbReference type="ARBA" id="ARBA00004606"/>
    </source>
</evidence>
<keyword evidence="4" id="KW-0472">Membrane</keyword>
<evidence type="ECO:0000256" key="3">
    <source>
        <dbReference type="ARBA" id="ARBA00022679"/>
    </source>
</evidence>
<comment type="caution">
    <text evidence="6">The sequence shown here is derived from an EMBL/GenBank/DDBJ whole genome shotgun (WGS) entry which is preliminary data.</text>
</comment>
<dbReference type="Pfam" id="PF02485">
    <property type="entry name" value="Branch"/>
    <property type="match status" value="1"/>
</dbReference>
<evidence type="ECO:0000256" key="4">
    <source>
        <dbReference type="ARBA" id="ARBA00023136"/>
    </source>
</evidence>
<gene>
    <name evidence="6" type="ORF">KP509_06G031900</name>
</gene>
<dbReference type="InterPro" id="IPR003406">
    <property type="entry name" value="Glyco_trans_14"/>
</dbReference>
<sequence length="430" mass="49424">MKTRVYVSFTAKKWKLPFLASSLVSFILILVAFVRSNPVKRVDQSLNDYRVASEQNNEGNGQFYLQTQLIQSPTRSPLLSAPKLAYLISGTKGDSQRMKRVLQAIYHPNNQYILHLDLEASPKERIGLARYVKLEPIFVEFGNVDVIRKANLVTYRGPTMTACTLHAAAILLKKGCDWDWFINLSASDYPLITQDDLLYVFTYLPRNLNFLEHTSKLGWKESQRVKPIIIDPGFYMSKKSDIIWASQKRAVPNAFKLFLGSAWVVLTRSFVEYCVWGWDNLPRTILMYYANVVSSPEGYFHTVICNTKEFRNTTVNHDLHHIVWDTPPKQHPLSLHLEHFNEMRDSGAPFARKFERDDPVLDKIDTQLLMRPFDHFTPGGWCIGNTENNTYPCSRRGDLNVIEPGPGAKRFQKLLMKLLTPEGYLANQCI</sequence>
<organism evidence="6 7">
    <name type="scientific">Ceratopteris richardii</name>
    <name type="common">Triangle waterfern</name>
    <dbReference type="NCBI Taxonomy" id="49495"/>
    <lineage>
        <taxon>Eukaryota</taxon>
        <taxon>Viridiplantae</taxon>
        <taxon>Streptophyta</taxon>
        <taxon>Embryophyta</taxon>
        <taxon>Tracheophyta</taxon>
        <taxon>Polypodiopsida</taxon>
        <taxon>Polypodiidae</taxon>
        <taxon>Polypodiales</taxon>
        <taxon>Pteridineae</taxon>
        <taxon>Pteridaceae</taxon>
        <taxon>Parkerioideae</taxon>
        <taxon>Ceratopteris</taxon>
    </lineage>
</organism>
<reference evidence="6" key="1">
    <citation type="submission" date="2021-08" db="EMBL/GenBank/DDBJ databases">
        <title>WGS assembly of Ceratopteris richardii.</title>
        <authorList>
            <person name="Marchant D.B."/>
            <person name="Chen G."/>
            <person name="Jenkins J."/>
            <person name="Shu S."/>
            <person name="Leebens-Mack J."/>
            <person name="Grimwood J."/>
            <person name="Schmutz J."/>
            <person name="Soltis P."/>
            <person name="Soltis D."/>
            <person name="Chen Z.-H."/>
        </authorList>
    </citation>
    <scope>NUCLEOTIDE SEQUENCE</scope>
    <source>
        <strain evidence="6">Whitten #5841</strain>
        <tissue evidence="6">Leaf</tissue>
    </source>
</reference>
<dbReference type="PANTHER" id="PTHR45719">
    <property type="entry name" value="GLYCOSYLTRANSFERASE"/>
    <property type="match status" value="1"/>
</dbReference>
<dbReference type="Proteomes" id="UP000825935">
    <property type="component" value="Chromosome 6"/>
</dbReference>
<dbReference type="PANTHER" id="PTHR45719:SF8">
    <property type="entry name" value="BETA-GLUCURONOSYLTRANSFERASE GLCAT14C"/>
    <property type="match status" value="1"/>
</dbReference>
<proteinExistence type="predicted"/>
<dbReference type="InterPro" id="IPR044610">
    <property type="entry name" value="GLCAT14A/B/C"/>
</dbReference>
<keyword evidence="2" id="KW-0328">Glycosyltransferase</keyword>
<dbReference type="EMBL" id="CM035411">
    <property type="protein sequence ID" value="KAH7434715.1"/>
    <property type="molecule type" value="Genomic_DNA"/>
</dbReference>
<evidence type="ECO:0000256" key="5">
    <source>
        <dbReference type="ARBA" id="ARBA00023180"/>
    </source>
</evidence>
<accession>A0A8T2UMH6</accession>
<keyword evidence="3" id="KW-0808">Transferase</keyword>